<name>A0A0K1PA48_9BACT</name>
<dbReference type="EMBL" id="CP012332">
    <property type="protein sequence ID" value="AKU89994.1"/>
    <property type="molecule type" value="Genomic_DNA"/>
</dbReference>
<gene>
    <name evidence="2" type="ORF">AKJ08_0381</name>
</gene>
<dbReference type="Proteomes" id="UP000055590">
    <property type="component" value="Chromosome"/>
</dbReference>
<dbReference type="GO" id="GO:0006782">
    <property type="term" value="P:protoporphyrinogen IX biosynthetic process"/>
    <property type="evidence" value="ECO:0007669"/>
    <property type="project" value="UniProtKB-UniPathway"/>
</dbReference>
<accession>A0A0K1PA48</accession>
<dbReference type="KEGG" id="vin:AKJ08_0381"/>
<keyword evidence="1" id="KW-0812">Transmembrane</keyword>
<dbReference type="RefSeq" id="WP_050724502.1">
    <property type="nucleotide sequence ID" value="NZ_CP012332.1"/>
</dbReference>
<protein>
    <submittedName>
        <fullName evidence="2">Uncharacterized protein</fullName>
    </submittedName>
</protein>
<sequence>MFALLKLLHIFGFIAWFSGLLGTTAAQVAVRKAQSAEGRQAAWSVMNRLVPNEIFGMILTPLAGIALTVHAGMGKLGFVHTKMLLVLIAVVFNVLVIVARKKAAPRIAEGGPELGSALKRMAMFQGIATLMLPAAVVVVMLLR</sequence>
<dbReference type="STRING" id="1391653.AKJ08_0381"/>
<proteinExistence type="predicted"/>
<evidence type="ECO:0000256" key="1">
    <source>
        <dbReference type="SAM" id="Phobius"/>
    </source>
</evidence>
<evidence type="ECO:0000313" key="3">
    <source>
        <dbReference type="Proteomes" id="UP000055590"/>
    </source>
</evidence>
<dbReference type="OrthoDB" id="9800824at2"/>
<keyword evidence="1" id="KW-1133">Transmembrane helix</keyword>
<dbReference type="InterPro" id="IPR005265">
    <property type="entry name" value="HemJ-like"/>
</dbReference>
<dbReference type="AlphaFoldDB" id="A0A0K1PA48"/>
<reference evidence="2 3" key="1">
    <citation type="submission" date="2015-08" db="EMBL/GenBank/DDBJ databases">
        <authorList>
            <person name="Babu N.S."/>
            <person name="Beckwith C.J."/>
            <person name="Beseler K.G."/>
            <person name="Brison A."/>
            <person name="Carone J.V."/>
            <person name="Caskin T.P."/>
            <person name="Diamond M."/>
            <person name="Durham M.E."/>
            <person name="Foxe J.M."/>
            <person name="Go M."/>
            <person name="Henderson B.A."/>
            <person name="Jones I.B."/>
            <person name="McGettigan J.A."/>
            <person name="Micheletti S.J."/>
            <person name="Nasrallah M.E."/>
            <person name="Ortiz D."/>
            <person name="Piller C.R."/>
            <person name="Privatt S.R."/>
            <person name="Schneider S.L."/>
            <person name="Sharp S."/>
            <person name="Smith T.C."/>
            <person name="Stanton J.D."/>
            <person name="Ullery H.E."/>
            <person name="Wilson R.J."/>
            <person name="Serrano M.G."/>
            <person name="Buck G."/>
            <person name="Lee V."/>
            <person name="Wang Y."/>
            <person name="Carvalho R."/>
            <person name="Voegtly L."/>
            <person name="Shi R."/>
            <person name="Duckworth R."/>
            <person name="Johnson A."/>
            <person name="Loviza R."/>
            <person name="Walstead R."/>
            <person name="Shah Z."/>
            <person name="Kiflezghi M."/>
            <person name="Wade K."/>
            <person name="Ball S.L."/>
            <person name="Bradley K.W."/>
            <person name="Asai D.J."/>
            <person name="Bowman C.A."/>
            <person name="Russell D.A."/>
            <person name="Pope W.H."/>
            <person name="Jacobs-Sera D."/>
            <person name="Hendrix R.W."/>
            <person name="Hatfull G.F."/>
        </authorList>
    </citation>
    <scope>NUCLEOTIDE SEQUENCE [LARGE SCALE GENOMIC DNA]</scope>
    <source>
        <strain evidence="2 3">DSM 27710</strain>
    </source>
</reference>
<feature type="transmembrane region" description="Helical" evidence="1">
    <location>
        <begin position="121"/>
        <end position="142"/>
    </location>
</feature>
<evidence type="ECO:0000313" key="2">
    <source>
        <dbReference type="EMBL" id="AKU89994.1"/>
    </source>
</evidence>
<organism evidence="2 3">
    <name type="scientific">Vulgatibacter incomptus</name>
    <dbReference type="NCBI Taxonomy" id="1391653"/>
    <lineage>
        <taxon>Bacteria</taxon>
        <taxon>Pseudomonadati</taxon>
        <taxon>Myxococcota</taxon>
        <taxon>Myxococcia</taxon>
        <taxon>Myxococcales</taxon>
        <taxon>Cystobacterineae</taxon>
        <taxon>Vulgatibacteraceae</taxon>
        <taxon>Vulgatibacter</taxon>
    </lineage>
</organism>
<keyword evidence="3" id="KW-1185">Reference proteome</keyword>
<dbReference type="Pfam" id="PF03653">
    <property type="entry name" value="UPF0093"/>
    <property type="match status" value="1"/>
</dbReference>
<keyword evidence="1" id="KW-0472">Membrane</keyword>
<feature type="transmembrane region" description="Helical" evidence="1">
    <location>
        <begin position="84"/>
        <end position="101"/>
    </location>
</feature>
<feature type="transmembrane region" description="Helical" evidence="1">
    <location>
        <begin position="54"/>
        <end position="72"/>
    </location>
</feature>
<dbReference type="UniPathway" id="UPA00251">
    <property type="reaction ID" value="UER00324"/>
</dbReference>